<accession>A0ABN5QC59</accession>
<reference evidence="1 2" key="1">
    <citation type="submission" date="2018-10" db="EMBL/GenBank/DDBJ databases">
        <title>Whole Genome of Vibrio owensii strain 170502, isolated from Acute Hepatopancreatic Necrosis Disease (AHPND) shrimp.</title>
        <authorList>
            <person name="Yan M."/>
            <person name="Wang X."/>
            <person name="Wang Y."/>
        </authorList>
    </citation>
    <scope>NUCLEOTIDE SEQUENCE [LARGE SCALE GENOMIC DNA]</scope>
    <source>
        <strain evidence="1 2">1700302</strain>
    </source>
</reference>
<protein>
    <recommendedName>
        <fullName evidence="3">Zinc finger Ogr/Delta-type domain-containing protein</fullName>
    </recommendedName>
</protein>
<proteinExistence type="predicted"/>
<dbReference type="Proteomes" id="UP000272136">
    <property type="component" value="Chromosome 2"/>
</dbReference>
<gene>
    <name evidence="1" type="ORF">D0812_17760</name>
</gene>
<evidence type="ECO:0000313" key="1">
    <source>
        <dbReference type="EMBL" id="AYO16279.1"/>
    </source>
</evidence>
<evidence type="ECO:0008006" key="3">
    <source>
        <dbReference type="Google" id="ProtNLM"/>
    </source>
</evidence>
<organism evidence="1 2">
    <name type="scientific">Vibrio owensii</name>
    <dbReference type="NCBI Taxonomy" id="696485"/>
    <lineage>
        <taxon>Bacteria</taxon>
        <taxon>Pseudomonadati</taxon>
        <taxon>Pseudomonadota</taxon>
        <taxon>Gammaproteobacteria</taxon>
        <taxon>Vibrionales</taxon>
        <taxon>Vibrionaceae</taxon>
        <taxon>Vibrio</taxon>
    </lineage>
</organism>
<evidence type="ECO:0000313" key="2">
    <source>
        <dbReference type="Proteomes" id="UP000272136"/>
    </source>
</evidence>
<dbReference type="EMBL" id="CP033138">
    <property type="protein sequence ID" value="AYO16279.1"/>
    <property type="molecule type" value="Genomic_DNA"/>
</dbReference>
<name>A0ABN5QC59_9VIBR</name>
<keyword evidence="2" id="KW-1185">Reference proteome</keyword>
<sequence>MKMTFQIQSGGKGSVFSDWIFNGLLLSKGMRMKVAITYVSCKVCRTQFMAYKQGAFEMNLLYQVHCSNSDCQHQWQFTVLSALIANQVPSGAVQAQECCSLASDLDVA</sequence>